<organism evidence="1 2">
    <name type="scientific">Bergeyella cardium</name>
    <dbReference type="NCBI Taxonomy" id="1585976"/>
    <lineage>
        <taxon>Bacteria</taxon>
        <taxon>Pseudomonadati</taxon>
        <taxon>Bacteroidota</taxon>
        <taxon>Flavobacteriia</taxon>
        <taxon>Flavobacteriales</taxon>
        <taxon>Weeksellaceae</taxon>
        <taxon>Bergeyella</taxon>
    </lineage>
</organism>
<dbReference type="EMBL" id="CP029149">
    <property type="protein sequence ID" value="QHN65141.1"/>
    <property type="molecule type" value="Genomic_DNA"/>
</dbReference>
<dbReference type="Pfam" id="PF10029">
    <property type="entry name" value="DUF2271"/>
    <property type="match status" value="1"/>
</dbReference>
<dbReference type="RefSeq" id="WP_160224053.1">
    <property type="nucleotide sequence ID" value="NZ_CP029149.1"/>
</dbReference>
<dbReference type="InterPro" id="IPR014469">
    <property type="entry name" value="DUF2271"/>
</dbReference>
<keyword evidence="2" id="KW-1185">Reference proteome</keyword>
<proteinExistence type="predicted"/>
<accession>A0A6P1QWB5</accession>
<dbReference type="OrthoDB" id="1430845at2"/>
<protein>
    <submittedName>
        <fullName evidence="1">DUF2271 domain-containing protein</fullName>
    </submittedName>
</protein>
<evidence type="ECO:0000313" key="1">
    <source>
        <dbReference type="EMBL" id="QHN65141.1"/>
    </source>
</evidence>
<evidence type="ECO:0000313" key="2">
    <source>
        <dbReference type="Proteomes" id="UP000464318"/>
    </source>
</evidence>
<reference evidence="1 2" key="1">
    <citation type="submission" date="2018-04" db="EMBL/GenBank/DDBJ databases">
        <title>Characteristic and Complete Genome Sequencing of A Novel Member of Infective Endocarditis Causative Bacteria: Bergeyella cardium QL-PH.</title>
        <authorList>
            <person name="Pan H."/>
            <person name="Sun E."/>
            <person name="Zhang Y."/>
        </authorList>
    </citation>
    <scope>NUCLEOTIDE SEQUENCE [LARGE SCALE GENOMIC DNA]</scope>
    <source>
        <strain evidence="1 2">HPQL</strain>
    </source>
</reference>
<name>A0A6P1QWB5_9FLAO</name>
<sequence>MRFLKQSFLFGFFALLFSTQAQAQSSKYKLMLQMTNYDGENAYLVVSLINPNGEYEKTLAVMGDNKKWYKGLKEWFKAQNQKPEQLSAITGASVGAGDRSTTVLNIDDSVFDKGYKLRIESAVEHAKYHTEDAVIPLTQADFSKKVSGKGYVRTVKLNKL</sequence>
<gene>
    <name evidence="1" type="ORF">DBX24_04130</name>
</gene>
<dbReference type="Proteomes" id="UP000464318">
    <property type="component" value="Chromosome"/>
</dbReference>
<dbReference type="AlphaFoldDB" id="A0A6P1QWB5"/>
<dbReference type="KEGG" id="bcad:DBX24_04130"/>